<evidence type="ECO:0000256" key="1">
    <source>
        <dbReference type="SAM" id="Phobius"/>
    </source>
</evidence>
<dbReference type="Proteomes" id="UP000199558">
    <property type="component" value="Unassembled WGS sequence"/>
</dbReference>
<proteinExistence type="predicted"/>
<feature type="transmembrane region" description="Helical" evidence="1">
    <location>
        <begin position="264"/>
        <end position="281"/>
    </location>
</feature>
<keyword evidence="1" id="KW-0812">Transmembrane</keyword>
<feature type="transmembrane region" description="Helical" evidence="1">
    <location>
        <begin position="179"/>
        <end position="201"/>
    </location>
</feature>
<feature type="transmembrane region" description="Helical" evidence="1">
    <location>
        <begin position="352"/>
        <end position="374"/>
    </location>
</feature>
<keyword evidence="3" id="KW-1185">Reference proteome</keyword>
<dbReference type="OrthoDB" id="9180256at2"/>
<dbReference type="EMBL" id="FLRH01000003">
    <property type="protein sequence ID" value="SBT65791.1"/>
    <property type="molecule type" value="Genomic_DNA"/>
</dbReference>
<dbReference type="InterPro" id="IPR036259">
    <property type="entry name" value="MFS_trans_sf"/>
</dbReference>
<feature type="transmembrane region" description="Helical" evidence="1">
    <location>
        <begin position="45"/>
        <end position="70"/>
    </location>
</feature>
<feature type="transmembrane region" description="Helical" evidence="1">
    <location>
        <begin position="320"/>
        <end position="345"/>
    </location>
</feature>
<reference evidence="3" key="1">
    <citation type="submission" date="2016-06" db="EMBL/GenBank/DDBJ databases">
        <authorList>
            <person name="Varghese N."/>
            <person name="Submissions Spin"/>
        </authorList>
    </citation>
    <scope>NUCLEOTIDE SEQUENCE [LARGE SCALE GENOMIC DNA]</scope>
    <source>
        <strain evidence="3">DSM 45794</strain>
    </source>
</reference>
<name>A0A1A9B9P2_9ACTN</name>
<dbReference type="PANTHER" id="PTHR23542">
    <property type="match status" value="1"/>
</dbReference>
<feature type="transmembrane region" description="Helical" evidence="1">
    <location>
        <begin position="293"/>
        <end position="314"/>
    </location>
</feature>
<dbReference type="SUPFAM" id="SSF103473">
    <property type="entry name" value="MFS general substrate transporter"/>
    <property type="match status" value="1"/>
</dbReference>
<keyword evidence="1" id="KW-0472">Membrane</keyword>
<evidence type="ECO:0000313" key="3">
    <source>
        <dbReference type="Proteomes" id="UP000199558"/>
    </source>
</evidence>
<protein>
    <submittedName>
        <fullName evidence="2">Predicted arabinose efflux permease, MFS family</fullName>
    </submittedName>
</protein>
<dbReference type="Gene3D" id="1.20.1250.20">
    <property type="entry name" value="MFS general substrate transporter like domains"/>
    <property type="match status" value="1"/>
</dbReference>
<gene>
    <name evidence="2" type="ORF">GA0070622_2802</name>
</gene>
<keyword evidence="1" id="KW-1133">Transmembrane helix</keyword>
<sequence length="404" mass="40352">MAAVKPGSRRGRWWAPYRQVWSVPGAAAFSSVGAVARLPQAMVGLGAVVMITALGSSYTVAGAVAGAVSLSQGLLAPQVSRLADRLGQTRVLGPQAVVNVAALCVLVAAAHRHVGALALVPLGVLVGVSLPQIGAFARARWTALLAGDRRLATALAVESLIEEAVFVIGPVLVVAATTAIAPAAGLLIAAALVAFGCAAFLAQRATEPAVLPYGRPEHRSRATAHAGLRVLIGVFLGIGALFGFVEVGVVALTRELDRPGVSGAMLALWAAGSLAAGVVYGSRTWQTPPVRRFGTGVAAMAAGTVLVAACSGSLTGTTVALAIAGAANAPTLITGNALVAAVVPAHAVTEAYTWLGVTIFAGIAMGAPLGGALIDRFGSHAALWAATAAGIVAVITAVTGRRHL</sequence>
<feature type="transmembrane region" description="Helical" evidence="1">
    <location>
        <begin position="91"/>
        <end position="110"/>
    </location>
</feature>
<feature type="transmembrane region" description="Helical" evidence="1">
    <location>
        <begin position="116"/>
        <end position="139"/>
    </location>
</feature>
<dbReference type="PANTHER" id="PTHR23542:SF1">
    <property type="entry name" value="MAJOR FACILITATOR SUPERFAMILY (MFS) PROFILE DOMAIN-CONTAINING PROTEIN"/>
    <property type="match status" value="1"/>
</dbReference>
<dbReference type="RefSeq" id="WP_141684566.1">
    <property type="nucleotide sequence ID" value="NZ_FLRH01000003.1"/>
</dbReference>
<organism evidence="2 3">
    <name type="scientific">Micromonospora sediminicola</name>
    <dbReference type="NCBI Taxonomy" id="946078"/>
    <lineage>
        <taxon>Bacteria</taxon>
        <taxon>Bacillati</taxon>
        <taxon>Actinomycetota</taxon>
        <taxon>Actinomycetes</taxon>
        <taxon>Micromonosporales</taxon>
        <taxon>Micromonosporaceae</taxon>
        <taxon>Micromonospora</taxon>
    </lineage>
</organism>
<dbReference type="STRING" id="946078.GA0070622_2802"/>
<evidence type="ECO:0000313" key="2">
    <source>
        <dbReference type="EMBL" id="SBT65791.1"/>
    </source>
</evidence>
<accession>A0A1A9B9P2</accession>
<feature type="transmembrane region" description="Helical" evidence="1">
    <location>
        <begin position="151"/>
        <end position="173"/>
    </location>
</feature>
<dbReference type="AlphaFoldDB" id="A0A1A9B9P2"/>
<feature type="transmembrane region" description="Helical" evidence="1">
    <location>
        <begin position="380"/>
        <end position="400"/>
    </location>
</feature>
<feature type="transmembrane region" description="Helical" evidence="1">
    <location>
        <begin position="222"/>
        <end position="244"/>
    </location>
</feature>